<comment type="catalytic activity">
    <reaction evidence="1">
        <text>ATP + protein L-histidine = ADP + protein N-phospho-L-histidine.</text>
        <dbReference type="EC" id="2.7.13.3"/>
    </reaction>
</comment>
<dbReference type="SMART" id="SM00388">
    <property type="entry name" value="HisKA"/>
    <property type="match status" value="1"/>
</dbReference>
<dbReference type="InterPro" id="IPR036890">
    <property type="entry name" value="HATPase_C_sf"/>
</dbReference>
<dbReference type="AlphaFoldDB" id="A0A419SV19"/>
<organism evidence="13 14">
    <name type="scientific">Thermohalobacter berrensis</name>
    <dbReference type="NCBI Taxonomy" id="99594"/>
    <lineage>
        <taxon>Bacteria</taxon>
        <taxon>Bacillati</taxon>
        <taxon>Bacillota</taxon>
        <taxon>Tissierellia</taxon>
        <taxon>Tissierellales</taxon>
        <taxon>Thermohalobacteraceae</taxon>
        <taxon>Thermohalobacter</taxon>
    </lineage>
</organism>
<dbReference type="Gene3D" id="1.10.287.130">
    <property type="match status" value="1"/>
</dbReference>
<feature type="transmembrane region" description="Helical" evidence="11">
    <location>
        <begin position="9"/>
        <end position="28"/>
    </location>
</feature>
<evidence type="ECO:0000259" key="12">
    <source>
        <dbReference type="PROSITE" id="PS50109"/>
    </source>
</evidence>
<dbReference type="EMBL" id="MCIB01000038">
    <property type="protein sequence ID" value="RKD29069.1"/>
    <property type="molecule type" value="Genomic_DNA"/>
</dbReference>
<dbReference type="Pfam" id="PF02518">
    <property type="entry name" value="HATPase_c"/>
    <property type="match status" value="1"/>
</dbReference>
<evidence type="ECO:0000313" key="13">
    <source>
        <dbReference type="EMBL" id="RKD29069.1"/>
    </source>
</evidence>
<dbReference type="Pfam" id="PF00512">
    <property type="entry name" value="HisKA"/>
    <property type="match status" value="1"/>
</dbReference>
<keyword evidence="10 11" id="KW-0472">Membrane</keyword>
<keyword evidence="8 11" id="KW-1133">Transmembrane helix</keyword>
<comment type="subcellular location">
    <subcellularLocation>
        <location evidence="2">Membrane</location>
        <topology evidence="2">Multi-pass membrane protein</topology>
    </subcellularLocation>
</comment>
<dbReference type="GO" id="GO:0000155">
    <property type="term" value="F:phosphorelay sensor kinase activity"/>
    <property type="evidence" value="ECO:0007669"/>
    <property type="project" value="InterPro"/>
</dbReference>
<dbReference type="InterPro" id="IPR050398">
    <property type="entry name" value="HssS/ArlS-like"/>
</dbReference>
<feature type="transmembrane region" description="Helical" evidence="11">
    <location>
        <begin position="34"/>
        <end position="54"/>
    </location>
</feature>
<dbReference type="FunFam" id="1.10.287.130:FF:000001">
    <property type="entry name" value="Two-component sensor histidine kinase"/>
    <property type="match status" value="1"/>
</dbReference>
<dbReference type="SUPFAM" id="SSF47384">
    <property type="entry name" value="Homodimeric domain of signal transducing histidine kinase"/>
    <property type="match status" value="1"/>
</dbReference>
<dbReference type="PRINTS" id="PR00344">
    <property type="entry name" value="BCTRLSENSOR"/>
</dbReference>
<keyword evidence="14" id="KW-1185">Reference proteome</keyword>
<evidence type="ECO:0000256" key="8">
    <source>
        <dbReference type="ARBA" id="ARBA00022989"/>
    </source>
</evidence>
<sequence>MIKIKKKNLILYYIGILSTFFLLINEYLRYNKFLTLNIIANMINFLIFIYLAYYQIKQNKLLKKLVITSNKILKGNFNTKIYIKGSKIFSEFGKIINDFSETLARNAEKQKIVEESRKKLLSNISHDLRTPLTSIIGYIDALKDGVAVNEKERKEYLDIVSYKAKNLKKLIDEIFYMAKLDSDDIPLNFKSYDLGEILRECIIEFLPQINKNNIALKVNIPDEKMLVYVDKLSLNRVISNLINNSLTYGGKGKVLGIDVISLDKEYKVTIWDKGPGIANEHLPYIFDRLYITDISRNNQSKRSGLGLAIVKKLLEKHEGKIWANSIPYEKTEFIFTLPKF</sequence>
<dbReference type="PANTHER" id="PTHR45528">
    <property type="entry name" value="SENSOR HISTIDINE KINASE CPXA"/>
    <property type="match status" value="1"/>
</dbReference>
<dbReference type="Proteomes" id="UP000284177">
    <property type="component" value="Unassembled WGS sequence"/>
</dbReference>
<keyword evidence="4" id="KW-0597">Phosphoprotein</keyword>
<evidence type="ECO:0000256" key="6">
    <source>
        <dbReference type="ARBA" id="ARBA00022692"/>
    </source>
</evidence>
<dbReference type="SMART" id="SM00387">
    <property type="entry name" value="HATPase_c"/>
    <property type="match status" value="1"/>
</dbReference>
<keyword evidence="5" id="KW-0808">Transferase</keyword>
<evidence type="ECO:0000256" key="11">
    <source>
        <dbReference type="SAM" id="Phobius"/>
    </source>
</evidence>
<dbReference type="CDD" id="cd00082">
    <property type="entry name" value="HisKA"/>
    <property type="match status" value="1"/>
</dbReference>
<keyword evidence="6 11" id="KW-0812">Transmembrane</keyword>
<dbReference type="FunFam" id="3.30.565.10:FF:000006">
    <property type="entry name" value="Sensor histidine kinase WalK"/>
    <property type="match status" value="1"/>
</dbReference>
<dbReference type="InterPro" id="IPR036097">
    <property type="entry name" value="HisK_dim/P_sf"/>
</dbReference>
<protein>
    <recommendedName>
        <fullName evidence="3">histidine kinase</fullName>
        <ecNumber evidence="3">2.7.13.3</ecNumber>
    </recommendedName>
</protein>
<keyword evidence="7" id="KW-0418">Kinase</keyword>
<keyword evidence="9" id="KW-0902">Two-component regulatory system</keyword>
<evidence type="ECO:0000256" key="1">
    <source>
        <dbReference type="ARBA" id="ARBA00000085"/>
    </source>
</evidence>
<dbReference type="InterPro" id="IPR003661">
    <property type="entry name" value="HisK_dim/P_dom"/>
</dbReference>
<evidence type="ECO:0000256" key="4">
    <source>
        <dbReference type="ARBA" id="ARBA00022553"/>
    </source>
</evidence>
<dbReference type="PROSITE" id="PS50109">
    <property type="entry name" value="HIS_KIN"/>
    <property type="match status" value="1"/>
</dbReference>
<dbReference type="InterPro" id="IPR005467">
    <property type="entry name" value="His_kinase_dom"/>
</dbReference>
<evidence type="ECO:0000256" key="9">
    <source>
        <dbReference type="ARBA" id="ARBA00023012"/>
    </source>
</evidence>
<dbReference type="EC" id="2.7.13.3" evidence="3"/>
<gene>
    <name evidence="13" type="ORF">BET03_05845</name>
</gene>
<dbReference type="GO" id="GO:0005886">
    <property type="term" value="C:plasma membrane"/>
    <property type="evidence" value="ECO:0007669"/>
    <property type="project" value="TreeGrafter"/>
</dbReference>
<evidence type="ECO:0000256" key="2">
    <source>
        <dbReference type="ARBA" id="ARBA00004141"/>
    </source>
</evidence>
<accession>A0A419SV19</accession>
<evidence type="ECO:0000256" key="5">
    <source>
        <dbReference type="ARBA" id="ARBA00022679"/>
    </source>
</evidence>
<name>A0A419SV19_9FIRM</name>
<proteinExistence type="predicted"/>
<dbReference type="InterPro" id="IPR004358">
    <property type="entry name" value="Sig_transdc_His_kin-like_C"/>
</dbReference>
<feature type="domain" description="Histidine kinase" evidence="12">
    <location>
        <begin position="123"/>
        <end position="340"/>
    </location>
</feature>
<evidence type="ECO:0000256" key="10">
    <source>
        <dbReference type="ARBA" id="ARBA00023136"/>
    </source>
</evidence>
<reference evidence="13 14" key="1">
    <citation type="submission" date="2016-08" db="EMBL/GenBank/DDBJ databases">
        <title>Novel Firmicutes and Novel Genomes.</title>
        <authorList>
            <person name="Poppleton D.I."/>
            <person name="Gribaldo S."/>
        </authorList>
    </citation>
    <scope>NUCLEOTIDE SEQUENCE [LARGE SCALE GENOMIC DNA]</scope>
    <source>
        <strain evidence="13 14">CTT3</strain>
    </source>
</reference>
<evidence type="ECO:0000313" key="14">
    <source>
        <dbReference type="Proteomes" id="UP000284177"/>
    </source>
</evidence>
<evidence type="ECO:0000256" key="7">
    <source>
        <dbReference type="ARBA" id="ARBA00022777"/>
    </source>
</evidence>
<evidence type="ECO:0000256" key="3">
    <source>
        <dbReference type="ARBA" id="ARBA00012438"/>
    </source>
</evidence>
<comment type="caution">
    <text evidence="13">The sequence shown here is derived from an EMBL/GenBank/DDBJ whole genome shotgun (WGS) entry which is preliminary data.</text>
</comment>
<dbReference type="InterPro" id="IPR003594">
    <property type="entry name" value="HATPase_dom"/>
</dbReference>
<dbReference type="Gene3D" id="3.30.565.10">
    <property type="entry name" value="Histidine kinase-like ATPase, C-terminal domain"/>
    <property type="match status" value="1"/>
</dbReference>
<dbReference type="RefSeq" id="WP_207666074.1">
    <property type="nucleotide sequence ID" value="NZ_MCIB01000038.1"/>
</dbReference>
<dbReference type="PANTHER" id="PTHR45528:SF8">
    <property type="entry name" value="HISTIDINE KINASE"/>
    <property type="match status" value="1"/>
</dbReference>
<dbReference type="SUPFAM" id="SSF55874">
    <property type="entry name" value="ATPase domain of HSP90 chaperone/DNA topoisomerase II/histidine kinase"/>
    <property type="match status" value="1"/>
</dbReference>